<feature type="domain" description="Mammalian cell entry C-terminal" evidence="3">
    <location>
        <begin position="121"/>
        <end position="308"/>
    </location>
</feature>
<dbReference type="GO" id="GO:0005576">
    <property type="term" value="C:extracellular region"/>
    <property type="evidence" value="ECO:0007669"/>
    <property type="project" value="TreeGrafter"/>
</dbReference>
<protein>
    <submittedName>
        <fullName evidence="4">MCE family protein</fullName>
    </submittedName>
</protein>
<feature type="compositionally biased region" description="Pro residues" evidence="1">
    <location>
        <begin position="371"/>
        <end position="381"/>
    </location>
</feature>
<dbReference type="NCBIfam" id="TIGR00996">
    <property type="entry name" value="Mtu_fam_mce"/>
    <property type="match status" value="1"/>
</dbReference>
<dbReference type="KEGG" id="ppel:H6H00_12075"/>
<evidence type="ECO:0000259" key="2">
    <source>
        <dbReference type="Pfam" id="PF02470"/>
    </source>
</evidence>
<keyword evidence="5" id="KW-1185">Reference proteome</keyword>
<dbReference type="AlphaFoldDB" id="A0A7G7MP42"/>
<evidence type="ECO:0000313" key="4">
    <source>
        <dbReference type="EMBL" id="QNG54553.1"/>
    </source>
</evidence>
<evidence type="ECO:0000259" key="3">
    <source>
        <dbReference type="Pfam" id="PF11887"/>
    </source>
</evidence>
<proteinExistence type="predicted"/>
<feature type="region of interest" description="Disordered" evidence="1">
    <location>
        <begin position="351"/>
        <end position="411"/>
    </location>
</feature>
<sequence length="411" mass="42825">MITRSTKIQLVAFLLLTVLGVGYTGFRYAGFGDVFGTTTYPVTMRLADSGGIFTGADVTYRGVTVGRVGPLTLTPQGVDVQLDVERSAPDIPADVDAAVRNLSAIGEQYVDLQPASDGGPSLEDGSVIPVDRTSTPVPVEELVVGVDDLARSVPLQSLQTVVSELGTAFDGTAGPLQRILATTDAFSEDAVAALPQTLDLLRDGRTVLTTQNEVSGSFQNFSADLALLAEQLRTSDPDLRRLLETAPEASEQITGLLRESGPGLSTLISDLLTVARVAEPRQTALRQLLVTYPAFASVAYTVAPGDGTAHLGLAVNLFDPYPCTQGYEGTQRRTGIEIEDVPANADAYCAEPPGSPISVRGAQNVPRADTPMPPKDAPVGPPSGGVFAGTAPVGSETPLSSPAQILTGLLP</sequence>
<dbReference type="InterPro" id="IPR005693">
    <property type="entry name" value="Mce"/>
</dbReference>
<dbReference type="RefSeq" id="WP_185721368.1">
    <property type="nucleotide sequence ID" value="NZ_BAAAWI010000001.1"/>
</dbReference>
<gene>
    <name evidence="4" type="ORF">H6H00_12075</name>
</gene>
<name>A0A7G7MP42_9PSEU</name>
<dbReference type="PANTHER" id="PTHR33371">
    <property type="entry name" value="INTERMEMBRANE PHOSPHOLIPID TRANSPORT SYSTEM BINDING PROTEIN MLAD-RELATED"/>
    <property type="match status" value="1"/>
</dbReference>
<feature type="domain" description="Mce/MlaD" evidence="2">
    <location>
        <begin position="39"/>
        <end position="114"/>
    </location>
</feature>
<dbReference type="InterPro" id="IPR052336">
    <property type="entry name" value="MlaD_Phospholipid_Transporter"/>
</dbReference>
<organism evidence="4 5">
    <name type="scientific">Pseudonocardia petroleophila</name>
    <dbReference type="NCBI Taxonomy" id="37331"/>
    <lineage>
        <taxon>Bacteria</taxon>
        <taxon>Bacillati</taxon>
        <taxon>Actinomycetota</taxon>
        <taxon>Actinomycetes</taxon>
        <taxon>Pseudonocardiales</taxon>
        <taxon>Pseudonocardiaceae</taxon>
        <taxon>Pseudonocardia</taxon>
    </lineage>
</organism>
<reference evidence="4 5" key="1">
    <citation type="submission" date="2020-08" db="EMBL/GenBank/DDBJ databases">
        <authorList>
            <person name="Mo P."/>
        </authorList>
    </citation>
    <scope>NUCLEOTIDE SEQUENCE [LARGE SCALE GENOMIC DNA]</scope>
    <source>
        <strain evidence="4 5">CGMCC 4.1532</strain>
    </source>
</reference>
<dbReference type="InterPro" id="IPR024516">
    <property type="entry name" value="Mce_C"/>
</dbReference>
<dbReference type="Proteomes" id="UP000515728">
    <property type="component" value="Chromosome"/>
</dbReference>
<accession>A0A7G7MP42</accession>
<dbReference type="EMBL" id="CP060131">
    <property type="protein sequence ID" value="QNG54553.1"/>
    <property type="molecule type" value="Genomic_DNA"/>
</dbReference>
<dbReference type="InterPro" id="IPR003399">
    <property type="entry name" value="Mce/MlaD"/>
</dbReference>
<dbReference type="Pfam" id="PF11887">
    <property type="entry name" value="Mce4_CUP1"/>
    <property type="match status" value="1"/>
</dbReference>
<dbReference type="Pfam" id="PF02470">
    <property type="entry name" value="MlaD"/>
    <property type="match status" value="1"/>
</dbReference>
<evidence type="ECO:0000313" key="5">
    <source>
        <dbReference type="Proteomes" id="UP000515728"/>
    </source>
</evidence>
<evidence type="ECO:0000256" key="1">
    <source>
        <dbReference type="SAM" id="MobiDB-lite"/>
    </source>
</evidence>
<dbReference type="PANTHER" id="PTHR33371:SF16">
    <property type="entry name" value="MCE-FAMILY PROTEIN MCE3F"/>
    <property type="match status" value="1"/>
</dbReference>